<organism evidence="1 2">
    <name type="scientific">Taxus chinensis</name>
    <name type="common">Chinese yew</name>
    <name type="synonym">Taxus wallichiana var. chinensis</name>
    <dbReference type="NCBI Taxonomy" id="29808"/>
    <lineage>
        <taxon>Eukaryota</taxon>
        <taxon>Viridiplantae</taxon>
        <taxon>Streptophyta</taxon>
        <taxon>Embryophyta</taxon>
        <taxon>Tracheophyta</taxon>
        <taxon>Spermatophyta</taxon>
        <taxon>Pinopsida</taxon>
        <taxon>Pinidae</taxon>
        <taxon>Conifers II</taxon>
        <taxon>Cupressales</taxon>
        <taxon>Taxaceae</taxon>
        <taxon>Taxus</taxon>
    </lineage>
</organism>
<protein>
    <submittedName>
        <fullName evidence="1">Uncharacterized protein</fullName>
    </submittedName>
</protein>
<reference evidence="1 2" key="1">
    <citation type="journal article" date="2021" name="Nat. Plants">
        <title>The Taxus genome provides insights into paclitaxel biosynthesis.</title>
        <authorList>
            <person name="Xiong X."/>
            <person name="Gou J."/>
            <person name="Liao Q."/>
            <person name="Li Y."/>
            <person name="Zhou Q."/>
            <person name="Bi G."/>
            <person name="Li C."/>
            <person name="Du R."/>
            <person name="Wang X."/>
            <person name="Sun T."/>
            <person name="Guo L."/>
            <person name="Liang H."/>
            <person name="Lu P."/>
            <person name="Wu Y."/>
            <person name="Zhang Z."/>
            <person name="Ro D.K."/>
            <person name="Shang Y."/>
            <person name="Huang S."/>
            <person name="Yan J."/>
        </authorList>
    </citation>
    <scope>NUCLEOTIDE SEQUENCE [LARGE SCALE GENOMIC DNA]</scope>
    <source>
        <strain evidence="1">Ta-2019</strain>
    </source>
</reference>
<evidence type="ECO:0000313" key="2">
    <source>
        <dbReference type="Proteomes" id="UP000824469"/>
    </source>
</evidence>
<evidence type="ECO:0000313" key="1">
    <source>
        <dbReference type="EMBL" id="KAH9304955.1"/>
    </source>
</evidence>
<dbReference type="AlphaFoldDB" id="A0AA38CRC3"/>
<dbReference type="EMBL" id="JAHRHJ020000008">
    <property type="protein sequence ID" value="KAH9304955.1"/>
    <property type="molecule type" value="Genomic_DNA"/>
</dbReference>
<comment type="caution">
    <text evidence="1">The sequence shown here is derived from an EMBL/GenBank/DDBJ whole genome shotgun (WGS) entry which is preliminary data.</text>
</comment>
<proteinExistence type="predicted"/>
<sequence length="76" mass="8508">VTLLVEDPLSPTSTTPLTNILDMAIQHDNSNTNDFDDYNDEVDTVELIDDKLGNLNFTPIDVDDSYFNDNFIVDGI</sequence>
<accession>A0AA38CRC3</accession>
<name>A0AA38CRC3_TAXCH</name>
<feature type="non-terminal residue" evidence="1">
    <location>
        <position position="76"/>
    </location>
</feature>
<gene>
    <name evidence="1" type="ORF">KI387_009359</name>
</gene>
<feature type="non-terminal residue" evidence="1">
    <location>
        <position position="1"/>
    </location>
</feature>
<dbReference type="Proteomes" id="UP000824469">
    <property type="component" value="Unassembled WGS sequence"/>
</dbReference>
<keyword evidence="2" id="KW-1185">Reference proteome</keyword>